<dbReference type="Proteomes" id="UP000760860">
    <property type="component" value="Unassembled WGS sequence"/>
</dbReference>
<dbReference type="AlphaFoldDB" id="A0A8T1HTE0"/>
<sequence>MTPIALDRLGQLESRVCDLEESVGDLQQLLRQNNHNY</sequence>
<proteinExistence type="predicted"/>
<evidence type="ECO:0000313" key="1">
    <source>
        <dbReference type="EMBL" id="KAG3215770.1"/>
    </source>
</evidence>
<gene>
    <name evidence="1" type="ORF">PC129_g13361</name>
</gene>
<protein>
    <submittedName>
        <fullName evidence="1">Uncharacterized protein</fullName>
    </submittedName>
</protein>
<accession>A0A8T1HTE0</accession>
<dbReference type="EMBL" id="RCMV01000534">
    <property type="protein sequence ID" value="KAG3215770.1"/>
    <property type="molecule type" value="Genomic_DNA"/>
</dbReference>
<reference evidence="1" key="1">
    <citation type="submission" date="2018-05" db="EMBL/GenBank/DDBJ databases">
        <title>Effector identification in a new, highly contiguous assembly of the strawberry crown rot pathogen Phytophthora cactorum.</title>
        <authorList>
            <person name="Armitage A.D."/>
            <person name="Nellist C.F."/>
            <person name="Bates H."/>
            <person name="Vickerstaff R.J."/>
            <person name="Harrison R.J."/>
        </authorList>
    </citation>
    <scope>NUCLEOTIDE SEQUENCE</scope>
    <source>
        <strain evidence="1">P421</strain>
    </source>
</reference>
<comment type="caution">
    <text evidence="1">The sequence shown here is derived from an EMBL/GenBank/DDBJ whole genome shotgun (WGS) entry which is preliminary data.</text>
</comment>
<evidence type="ECO:0000313" key="2">
    <source>
        <dbReference type="Proteomes" id="UP000760860"/>
    </source>
</evidence>
<organism evidence="1 2">
    <name type="scientific">Phytophthora cactorum</name>
    <dbReference type="NCBI Taxonomy" id="29920"/>
    <lineage>
        <taxon>Eukaryota</taxon>
        <taxon>Sar</taxon>
        <taxon>Stramenopiles</taxon>
        <taxon>Oomycota</taxon>
        <taxon>Peronosporomycetes</taxon>
        <taxon>Peronosporales</taxon>
        <taxon>Peronosporaceae</taxon>
        <taxon>Phytophthora</taxon>
    </lineage>
</organism>
<name>A0A8T1HTE0_9STRA</name>